<protein>
    <submittedName>
        <fullName evidence="2">Uncharacterized protein</fullName>
    </submittedName>
</protein>
<accession>A0A9W9KDA2</accession>
<dbReference type="InterPro" id="IPR022198">
    <property type="entry name" value="DUF3723"/>
</dbReference>
<organism evidence="2 3">
    <name type="scientific">Penicillium angulare</name>
    <dbReference type="NCBI Taxonomy" id="116970"/>
    <lineage>
        <taxon>Eukaryota</taxon>
        <taxon>Fungi</taxon>
        <taxon>Dikarya</taxon>
        <taxon>Ascomycota</taxon>
        <taxon>Pezizomycotina</taxon>
        <taxon>Eurotiomycetes</taxon>
        <taxon>Eurotiomycetidae</taxon>
        <taxon>Eurotiales</taxon>
        <taxon>Aspergillaceae</taxon>
        <taxon>Penicillium</taxon>
    </lineage>
</organism>
<comment type="caution">
    <text evidence="2">The sequence shown here is derived from an EMBL/GenBank/DDBJ whole genome shotgun (WGS) entry which is preliminary data.</text>
</comment>
<feature type="compositionally biased region" description="Basic residues" evidence="1">
    <location>
        <begin position="12"/>
        <end position="22"/>
    </location>
</feature>
<reference evidence="2" key="2">
    <citation type="journal article" date="2023" name="IMA Fungus">
        <title>Comparative genomic study of the Penicillium genus elucidates a diverse pangenome and 15 lateral gene transfer events.</title>
        <authorList>
            <person name="Petersen C."/>
            <person name="Sorensen T."/>
            <person name="Nielsen M.R."/>
            <person name="Sondergaard T.E."/>
            <person name="Sorensen J.L."/>
            <person name="Fitzpatrick D.A."/>
            <person name="Frisvad J.C."/>
            <person name="Nielsen K.L."/>
        </authorList>
    </citation>
    <scope>NUCLEOTIDE SEQUENCE</scope>
    <source>
        <strain evidence="2">IBT 30069</strain>
    </source>
</reference>
<evidence type="ECO:0000313" key="2">
    <source>
        <dbReference type="EMBL" id="KAJ5100802.1"/>
    </source>
</evidence>
<dbReference type="OrthoDB" id="4227485at2759"/>
<evidence type="ECO:0000313" key="3">
    <source>
        <dbReference type="Proteomes" id="UP001149165"/>
    </source>
</evidence>
<sequence length="560" mass="64378">MPQGIRRDRLPRTNRKSIARRKQRQVEEEEYQLYKYQESCFKGVALVRLSDLSVGQNASRYVDDQQNVKRLSQILRKQGCFRLNQAFHVPVVIEKTDWDGGRVWLQDGAHGPDPSLRRLCKSPDYTLLALDQESLLTAAKTRFRELEEYDPWWLADVYVTDPNSAEGLDEELIRTLRENFHKERFPSDGRIYQSIRFYQGVNGGRRNKTAENFWNGVEGHLWDLWRFSLQYAFEMTKRKDHRRRVPRKLVEIERAHRLGLQEENESTALGLWHHFYGLARSRGFRFPFADEGPAFEIPIVVQSDFPPEEDQDIDIERRCGKPFTDTVDADRYALSREALLHPSARARLSFPPGESTSRPDRIYDDPEVLLGPESPGLTEQLEAISQPSPTYSAAAGAGLSQPEYLQHITTPQRADSLAPSFGPIRRRVQITHFNLEISIFERVNAIRLPFNRPALNSFFESLDAYEFHIHISNPEGSLSGQNRTISYLDCYPLYLHFPGLTLRAVYCEGCPRHPAVLSRFPVDAHTANTQGMANAVWAMVEPEITRVISAEAGILEHSEI</sequence>
<dbReference type="EMBL" id="JAPQKH010000004">
    <property type="protein sequence ID" value="KAJ5100802.1"/>
    <property type="molecule type" value="Genomic_DNA"/>
</dbReference>
<feature type="compositionally biased region" description="Basic and acidic residues" evidence="1">
    <location>
        <begin position="1"/>
        <end position="11"/>
    </location>
</feature>
<dbReference type="Proteomes" id="UP001149165">
    <property type="component" value="Unassembled WGS sequence"/>
</dbReference>
<evidence type="ECO:0000256" key="1">
    <source>
        <dbReference type="SAM" id="MobiDB-lite"/>
    </source>
</evidence>
<gene>
    <name evidence="2" type="ORF">N7456_006854</name>
</gene>
<reference evidence="2" key="1">
    <citation type="submission" date="2022-11" db="EMBL/GenBank/DDBJ databases">
        <authorList>
            <person name="Petersen C."/>
        </authorList>
    </citation>
    <scope>NUCLEOTIDE SEQUENCE</scope>
    <source>
        <strain evidence="2">IBT 30069</strain>
    </source>
</reference>
<dbReference type="AlphaFoldDB" id="A0A9W9KDA2"/>
<dbReference type="Pfam" id="PF12520">
    <property type="entry name" value="DUF3723"/>
    <property type="match status" value="1"/>
</dbReference>
<name>A0A9W9KDA2_9EURO</name>
<feature type="region of interest" description="Disordered" evidence="1">
    <location>
        <begin position="1"/>
        <end position="22"/>
    </location>
</feature>
<keyword evidence="3" id="KW-1185">Reference proteome</keyword>
<proteinExistence type="predicted"/>